<protein>
    <recommendedName>
        <fullName evidence="7">C2H2-type domain-containing protein</fullName>
    </recommendedName>
</protein>
<evidence type="ECO:0000259" key="7">
    <source>
        <dbReference type="PROSITE" id="PS50157"/>
    </source>
</evidence>
<organism evidence="8 9">
    <name type="scientific">Euplotes crassus</name>
    <dbReference type="NCBI Taxonomy" id="5936"/>
    <lineage>
        <taxon>Eukaryota</taxon>
        <taxon>Sar</taxon>
        <taxon>Alveolata</taxon>
        <taxon>Ciliophora</taxon>
        <taxon>Intramacronucleata</taxon>
        <taxon>Spirotrichea</taxon>
        <taxon>Hypotrichia</taxon>
        <taxon>Euplotida</taxon>
        <taxon>Euplotidae</taxon>
        <taxon>Moneuplotes</taxon>
    </lineage>
</organism>
<keyword evidence="2" id="KW-0677">Repeat</keyword>
<evidence type="ECO:0000313" key="9">
    <source>
        <dbReference type="Proteomes" id="UP001295684"/>
    </source>
</evidence>
<dbReference type="EMBL" id="CAMPGE010030113">
    <property type="protein sequence ID" value="CAI2387615.1"/>
    <property type="molecule type" value="Genomic_DNA"/>
</dbReference>
<dbReference type="FunFam" id="3.30.160.60:FF:000110">
    <property type="entry name" value="Zinc finger protein-like"/>
    <property type="match status" value="1"/>
</dbReference>
<dbReference type="InterPro" id="IPR036236">
    <property type="entry name" value="Znf_C2H2_sf"/>
</dbReference>
<evidence type="ECO:0000256" key="4">
    <source>
        <dbReference type="ARBA" id="ARBA00022833"/>
    </source>
</evidence>
<accession>A0AAD1YAG6</accession>
<feature type="domain" description="C2H2-type" evidence="7">
    <location>
        <begin position="214"/>
        <end position="244"/>
    </location>
</feature>
<evidence type="ECO:0000256" key="3">
    <source>
        <dbReference type="ARBA" id="ARBA00022771"/>
    </source>
</evidence>
<dbReference type="PROSITE" id="PS50157">
    <property type="entry name" value="ZINC_FINGER_C2H2_2"/>
    <property type="match status" value="2"/>
</dbReference>
<keyword evidence="9" id="KW-1185">Reference proteome</keyword>
<dbReference type="SMART" id="SM00355">
    <property type="entry name" value="ZnF_C2H2"/>
    <property type="match status" value="2"/>
</dbReference>
<sequence length="271" mass="31341">MLFKYESDVVGHFEEGEYRQEAVGVYGSNYLDQRQIDLKLNSLCKRMITPATPSPFTIRFDEVQNLKNNVPSLSNSYNKRINPTSLHENTSINTQSNASHLVPQSLSYCSPYLTTPAAPTPQVFFPPSFQFPQSPPKNQLQTDKSKKSSAKKERTRRKKCSGIYCTCGLSEDEASLANYVFKKNNVKFMNELQPFRYEIVEKRTEVTKKKAFEFICKFNGNCDMRFDRAWNLLDHCRMHYGIRPFECEQCGKSFTQRGNLGKHKLTHLKEK</sequence>
<feature type="region of interest" description="Disordered" evidence="6">
    <location>
        <begin position="125"/>
        <end position="154"/>
    </location>
</feature>
<keyword evidence="1" id="KW-0479">Metal-binding</keyword>
<dbReference type="Proteomes" id="UP001295684">
    <property type="component" value="Unassembled WGS sequence"/>
</dbReference>
<dbReference type="AlphaFoldDB" id="A0AAD1YAG6"/>
<dbReference type="Gene3D" id="3.30.160.60">
    <property type="entry name" value="Classic Zinc Finger"/>
    <property type="match status" value="1"/>
</dbReference>
<evidence type="ECO:0000313" key="8">
    <source>
        <dbReference type="EMBL" id="CAI2387615.1"/>
    </source>
</evidence>
<dbReference type="GO" id="GO:0000978">
    <property type="term" value="F:RNA polymerase II cis-regulatory region sequence-specific DNA binding"/>
    <property type="evidence" value="ECO:0007669"/>
    <property type="project" value="TreeGrafter"/>
</dbReference>
<comment type="caution">
    <text evidence="8">The sequence shown here is derived from an EMBL/GenBank/DDBJ whole genome shotgun (WGS) entry which is preliminary data.</text>
</comment>
<proteinExistence type="predicted"/>
<dbReference type="Pfam" id="PF00096">
    <property type="entry name" value="zf-C2H2"/>
    <property type="match status" value="1"/>
</dbReference>
<dbReference type="PANTHER" id="PTHR23235:SF120">
    <property type="entry name" value="KRUPPEL-LIKE FACTOR 15"/>
    <property type="match status" value="1"/>
</dbReference>
<feature type="compositionally biased region" description="Basic and acidic residues" evidence="6">
    <location>
        <begin position="143"/>
        <end position="152"/>
    </location>
</feature>
<feature type="domain" description="C2H2-type" evidence="7">
    <location>
        <begin position="245"/>
        <end position="271"/>
    </location>
</feature>
<reference evidence="8" key="1">
    <citation type="submission" date="2023-07" db="EMBL/GenBank/DDBJ databases">
        <authorList>
            <consortium name="AG Swart"/>
            <person name="Singh M."/>
            <person name="Singh A."/>
            <person name="Seah K."/>
            <person name="Emmerich C."/>
        </authorList>
    </citation>
    <scope>NUCLEOTIDE SEQUENCE</scope>
    <source>
        <strain evidence="8">DP1</strain>
    </source>
</reference>
<evidence type="ECO:0000256" key="1">
    <source>
        <dbReference type="ARBA" id="ARBA00022723"/>
    </source>
</evidence>
<dbReference type="SUPFAM" id="SSF57667">
    <property type="entry name" value="beta-beta-alpha zinc fingers"/>
    <property type="match status" value="1"/>
</dbReference>
<gene>
    <name evidence="8" type="ORF">ECRASSUSDP1_LOCUS29249</name>
</gene>
<dbReference type="PANTHER" id="PTHR23235">
    <property type="entry name" value="KRUEPPEL-LIKE TRANSCRIPTION FACTOR"/>
    <property type="match status" value="1"/>
</dbReference>
<dbReference type="InterPro" id="IPR013087">
    <property type="entry name" value="Znf_C2H2_type"/>
</dbReference>
<dbReference type="PROSITE" id="PS00028">
    <property type="entry name" value="ZINC_FINGER_C2H2_1"/>
    <property type="match status" value="1"/>
</dbReference>
<keyword evidence="3 5" id="KW-0863">Zinc-finger</keyword>
<name>A0AAD1YAG6_EUPCR</name>
<keyword evidence="4" id="KW-0862">Zinc</keyword>
<dbReference type="GO" id="GO:0000981">
    <property type="term" value="F:DNA-binding transcription factor activity, RNA polymerase II-specific"/>
    <property type="evidence" value="ECO:0007669"/>
    <property type="project" value="TreeGrafter"/>
</dbReference>
<evidence type="ECO:0000256" key="6">
    <source>
        <dbReference type="SAM" id="MobiDB-lite"/>
    </source>
</evidence>
<dbReference type="GO" id="GO:0008270">
    <property type="term" value="F:zinc ion binding"/>
    <property type="evidence" value="ECO:0007669"/>
    <property type="project" value="UniProtKB-KW"/>
</dbReference>
<evidence type="ECO:0000256" key="5">
    <source>
        <dbReference type="PROSITE-ProRule" id="PRU00042"/>
    </source>
</evidence>
<evidence type="ECO:0000256" key="2">
    <source>
        <dbReference type="ARBA" id="ARBA00022737"/>
    </source>
</evidence>